<keyword evidence="1" id="KW-0677">Repeat</keyword>
<evidence type="ECO:0000259" key="2">
    <source>
        <dbReference type="Pfam" id="PF24883"/>
    </source>
</evidence>
<dbReference type="Gene3D" id="3.40.50.300">
    <property type="entry name" value="P-loop containing nucleotide triphosphate hydrolases"/>
    <property type="match status" value="1"/>
</dbReference>
<protein>
    <recommendedName>
        <fullName evidence="2">Nephrocystin 3-like N-terminal domain-containing protein</fullName>
    </recommendedName>
</protein>
<sequence>MRFKHSWMSDVDFDFYVQELYNASIIDRDWMVPELTSFLEMKKHVLLSAQLGYGKSSTVSQILCAEVYSHWNHIRTMTVAYHMCRFNHKDSIQSSNFIRNLAGKIVNDVPELGNAILADVYALDYLGFKCEKDPFSCLEVVIIAPLKSIQTDSKYLVIIDALDECDTPMGNDLKINKVLYEFKILQNVIEIDLDSFTHKNYLDALRFIDTTSNLTVKDKDQLVNVSDGNLLLVYSYLDYCRGNVSCEFSKVPNTLEYIYHANLERIVGTNGTSFEEWTAIFEVLCAAVSPIKISELFEMTGLYDDKQKENFRCF</sequence>
<gene>
    <name evidence="3" type="ORF">MEDL_65173</name>
</gene>
<evidence type="ECO:0000313" key="4">
    <source>
        <dbReference type="Proteomes" id="UP000683360"/>
    </source>
</evidence>
<reference evidence="3" key="1">
    <citation type="submission" date="2021-03" db="EMBL/GenBank/DDBJ databases">
        <authorList>
            <person name="Bekaert M."/>
        </authorList>
    </citation>
    <scope>NUCLEOTIDE SEQUENCE</scope>
</reference>
<evidence type="ECO:0000256" key="1">
    <source>
        <dbReference type="ARBA" id="ARBA00022737"/>
    </source>
</evidence>
<dbReference type="Proteomes" id="UP000683360">
    <property type="component" value="Unassembled WGS sequence"/>
</dbReference>
<comment type="caution">
    <text evidence="3">The sequence shown here is derived from an EMBL/GenBank/DDBJ whole genome shotgun (WGS) entry which is preliminary data.</text>
</comment>
<evidence type="ECO:0000313" key="3">
    <source>
        <dbReference type="EMBL" id="CAG2253645.1"/>
    </source>
</evidence>
<dbReference type="EMBL" id="CAJPWZ010003158">
    <property type="protein sequence ID" value="CAG2253645.1"/>
    <property type="molecule type" value="Genomic_DNA"/>
</dbReference>
<feature type="domain" description="Nephrocystin 3-like N-terminal" evidence="2">
    <location>
        <begin position="44"/>
        <end position="168"/>
    </location>
</feature>
<proteinExistence type="predicted"/>
<accession>A0A8S3VJC8</accession>
<keyword evidence="4" id="KW-1185">Reference proteome</keyword>
<dbReference type="InterPro" id="IPR056884">
    <property type="entry name" value="NPHP3-like_N"/>
</dbReference>
<name>A0A8S3VJC8_MYTED</name>
<organism evidence="3 4">
    <name type="scientific">Mytilus edulis</name>
    <name type="common">Blue mussel</name>
    <dbReference type="NCBI Taxonomy" id="6550"/>
    <lineage>
        <taxon>Eukaryota</taxon>
        <taxon>Metazoa</taxon>
        <taxon>Spiralia</taxon>
        <taxon>Lophotrochozoa</taxon>
        <taxon>Mollusca</taxon>
        <taxon>Bivalvia</taxon>
        <taxon>Autobranchia</taxon>
        <taxon>Pteriomorphia</taxon>
        <taxon>Mytilida</taxon>
        <taxon>Mytiloidea</taxon>
        <taxon>Mytilidae</taxon>
        <taxon>Mytilinae</taxon>
        <taxon>Mytilus</taxon>
    </lineage>
</organism>
<dbReference type="Pfam" id="PF24883">
    <property type="entry name" value="NPHP3_N"/>
    <property type="match status" value="1"/>
</dbReference>
<dbReference type="AlphaFoldDB" id="A0A8S3VJC8"/>
<dbReference type="InterPro" id="IPR027417">
    <property type="entry name" value="P-loop_NTPase"/>
</dbReference>
<dbReference type="OrthoDB" id="5989012at2759"/>